<accession>A0A2R6AM33</accession>
<name>A0A2R6AM33_9ARCH</name>
<dbReference type="Proteomes" id="UP000240322">
    <property type="component" value="Unassembled WGS sequence"/>
</dbReference>
<dbReference type="AlphaFoldDB" id="A0A2R6AM33"/>
<gene>
    <name evidence="1" type="ORF">B9Q03_10635</name>
</gene>
<evidence type="ECO:0000313" key="1">
    <source>
        <dbReference type="EMBL" id="PSN87405.1"/>
    </source>
</evidence>
<sequence>MPLIPLLSLAISAGSIALSVATFVITYRRKLSELVLDSVRVQPLERGVRVSVRVKNRKKTIPGPTVTNATGKISLAGGECVKYMLSKQKAWSIVGTASLVTSDTCRGEDCLNGKPLPWALWEGGRSVGTTEFKHFTTIVYTDSRDLLFSGYQHKK</sequence>
<comment type="caution">
    <text evidence="1">The sequence shown here is derived from an EMBL/GenBank/DDBJ whole genome shotgun (WGS) entry which is preliminary data.</text>
</comment>
<protein>
    <submittedName>
        <fullName evidence="1">Uncharacterized protein</fullName>
    </submittedName>
</protein>
<evidence type="ECO:0000313" key="2">
    <source>
        <dbReference type="Proteomes" id="UP000240322"/>
    </source>
</evidence>
<proteinExistence type="predicted"/>
<reference evidence="1 2" key="1">
    <citation type="submission" date="2017-04" db="EMBL/GenBank/DDBJ databases">
        <title>Novel microbial lineages endemic to geothermal iron-oxide mats fill important gaps in the evolutionary history of Archaea.</title>
        <authorList>
            <person name="Jay Z.J."/>
            <person name="Beam J.P."/>
            <person name="Dlakic M."/>
            <person name="Rusch D.B."/>
            <person name="Kozubal M.A."/>
            <person name="Inskeep W.P."/>
        </authorList>
    </citation>
    <scope>NUCLEOTIDE SEQUENCE [LARGE SCALE GENOMIC DNA]</scope>
    <source>
        <strain evidence="1">OSP_D</strain>
    </source>
</reference>
<organism evidence="1 2">
    <name type="scientific">Candidatus Marsarchaeota G2 archaeon OSP_D</name>
    <dbReference type="NCBI Taxonomy" id="1978157"/>
    <lineage>
        <taxon>Archaea</taxon>
        <taxon>Candidatus Marsarchaeota</taxon>
        <taxon>Candidatus Marsarchaeota group 2</taxon>
    </lineage>
</organism>
<dbReference type="EMBL" id="NEXE01000165">
    <property type="protein sequence ID" value="PSN87405.1"/>
    <property type="molecule type" value="Genomic_DNA"/>
</dbReference>